<keyword evidence="3" id="KW-0413">Isomerase</keyword>
<evidence type="ECO:0000313" key="6">
    <source>
        <dbReference type="Proteomes" id="UP000250086"/>
    </source>
</evidence>
<dbReference type="NCBIfam" id="TIGR01447">
    <property type="entry name" value="recD"/>
    <property type="match status" value="1"/>
</dbReference>
<name>A0A2X0V715_9GAMM</name>
<keyword evidence="3 5" id="KW-0378">Hydrolase</keyword>
<dbReference type="InterPro" id="IPR027417">
    <property type="entry name" value="P-loop_NTPase"/>
</dbReference>
<keyword evidence="3" id="KW-0227">DNA damage</keyword>
<dbReference type="CDD" id="cd18809">
    <property type="entry name" value="SF1_C_RecD"/>
    <property type="match status" value="1"/>
</dbReference>
<keyword evidence="3" id="KW-0347">Helicase</keyword>
<dbReference type="GO" id="GO:0009338">
    <property type="term" value="C:exodeoxyribonuclease V complex"/>
    <property type="evidence" value="ECO:0007669"/>
    <property type="project" value="InterPro"/>
</dbReference>
<dbReference type="GO" id="GO:0016887">
    <property type="term" value="F:ATP hydrolysis activity"/>
    <property type="evidence" value="ECO:0007669"/>
    <property type="project" value="RHEA"/>
</dbReference>
<comment type="similarity">
    <text evidence="3">Belongs to the RecD family.</text>
</comment>
<dbReference type="HAMAP" id="MF_01487">
    <property type="entry name" value="RecD"/>
    <property type="match status" value="1"/>
</dbReference>
<dbReference type="Gene3D" id="3.40.50.300">
    <property type="entry name" value="P-loop containing nucleotide triphosphate hydrolases"/>
    <property type="match status" value="3"/>
</dbReference>
<dbReference type="InterPro" id="IPR050534">
    <property type="entry name" value="Coronavir_polyprotein_1ab"/>
</dbReference>
<dbReference type="GO" id="GO:0043139">
    <property type="term" value="F:5'-3' DNA helicase activity"/>
    <property type="evidence" value="ECO:0007669"/>
    <property type="project" value="UniProtKB-UniRule"/>
</dbReference>
<keyword evidence="1 3" id="KW-0547">Nucleotide-binding</keyword>
<keyword evidence="3" id="KW-0238">DNA-binding</keyword>
<comment type="catalytic activity">
    <reaction evidence="3">
        <text>ATP + H2O = ADP + phosphate + H(+)</text>
        <dbReference type="Rhea" id="RHEA:13065"/>
        <dbReference type="ChEBI" id="CHEBI:15377"/>
        <dbReference type="ChEBI" id="CHEBI:15378"/>
        <dbReference type="ChEBI" id="CHEBI:30616"/>
        <dbReference type="ChEBI" id="CHEBI:43474"/>
        <dbReference type="ChEBI" id="CHEBI:456216"/>
        <dbReference type="EC" id="5.6.2.3"/>
    </reaction>
</comment>
<dbReference type="EC" id="5.6.2.3" evidence="3"/>
<feature type="domain" description="UvrD-like helicase C-terminal" evidence="4">
    <location>
        <begin position="690"/>
        <end position="736"/>
    </location>
</feature>
<dbReference type="CDD" id="cd17933">
    <property type="entry name" value="DEXSc_RecD-like"/>
    <property type="match status" value="1"/>
</dbReference>
<evidence type="ECO:0000256" key="3">
    <source>
        <dbReference type="HAMAP-Rule" id="MF_01487"/>
    </source>
</evidence>
<keyword evidence="3" id="KW-0269">Exonuclease</keyword>
<keyword evidence="6" id="KW-1185">Reference proteome</keyword>
<evidence type="ECO:0000256" key="1">
    <source>
        <dbReference type="ARBA" id="ARBA00022741"/>
    </source>
</evidence>
<dbReference type="GO" id="GO:0003677">
    <property type="term" value="F:DNA binding"/>
    <property type="evidence" value="ECO:0007669"/>
    <property type="project" value="UniProtKB-UniRule"/>
</dbReference>
<dbReference type="RefSeq" id="WP_113743116.1">
    <property type="nucleotide sequence ID" value="NZ_UAPV01000001.1"/>
</dbReference>
<dbReference type="PANTHER" id="PTHR43788:SF6">
    <property type="entry name" value="DNA HELICASE B"/>
    <property type="match status" value="1"/>
</dbReference>
<evidence type="ECO:0000313" key="5">
    <source>
        <dbReference type="EMBL" id="SPT68906.1"/>
    </source>
</evidence>
<dbReference type="EMBL" id="UAPV01000001">
    <property type="protein sequence ID" value="SPT68906.1"/>
    <property type="molecule type" value="Genomic_DNA"/>
</dbReference>
<dbReference type="AlphaFoldDB" id="A0A2X0V715"/>
<accession>A0A2X0V715</accession>
<proteinExistence type="inferred from homology"/>
<comment type="function">
    <text evidence="3">A helicase/nuclease that prepares dsDNA breaks (DSB) for recombinational DNA repair. Binds to DSBs and unwinds DNA via a highly rapid and processive ATP-dependent bidirectional helicase activity. Unwinds dsDNA until it encounters a Chi (crossover hotspot instigator) sequence from the 3' direction. Cuts ssDNA a few nucleotides 3' to the Chi site. The properties and activities of the enzyme are changed at Chi. The Chi-altered holoenzyme produces a long 3'-ssDNA overhang and facilitates RecA-binding to the ssDNA for homologous DNA recombination and repair. Holoenzyme degrades any linearized DNA that is unable to undergo homologous recombination. In the holoenzyme this subunit has ssDNA-dependent ATPase and 5'-3' helicase activity. When added to pre-assembled RecBC greatly stimulates nuclease activity and augments holoenzyme processivity. Negatively regulates the RecA-loading ability of RecBCD.</text>
</comment>
<reference evidence="5 6" key="1">
    <citation type="submission" date="2018-06" db="EMBL/GenBank/DDBJ databases">
        <authorList>
            <consortium name="Pathogen Informatics"/>
            <person name="Doyle S."/>
        </authorList>
    </citation>
    <scope>NUCLEOTIDE SEQUENCE [LARGE SCALE GENOMIC DNA]</scope>
    <source>
        <strain evidence="5 6">NCTC13093</strain>
    </source>
</reference>
<organism evidence="5 6">
    <name type="scientific">Anaerobiospirillum thomasii</name>
    <dbReference type="NCBI Taxonomy" id="179995"/>
    <lineage>
        <taxon>Bacteria</taxon>
        <taxon>Pseudomonadati</taxon>
        <taxon>Pseudomonadota</taxon>
        <taxon>Gammaproteobacteria</taxon>
        <taxon>Aeromonadales</taxon>
        <taxon>Succinivibrionaceae</taxon>
        <taxon>Anaerobiospirillum</taxon>
    </lineage>
</organism>
<evidence type="ECO:0000256" key="2">
    <source>
        <dbReference type="ARBA" id="ARBA00022840"/>
    </source>
</evidence>
<dbReference type="PANTHER" id="PTHR43788">
    <property type="entry name" value="DNA2/NAM7 HELICASE FAMILY MEMBER"/>
    <property type="match status" value="1"/>
</dbReference>
<gene>
    <name evidence="3 5" type="primary">recD</name>
    <name evidence="5" type="ORF">NCTC13093_00256</name>
</gene>
<keyword evidence="2 3" id="KW-0067">ATP-binding</keyword>
<dbReference type="GO" id="GO:0005524">
    <property type="term" value="F:ATP binding"/>
    <property type="evidence" value="ECO:0007669"/>
    <property type="project" value="UniProtKB-UniRule"/>
</dbReference>
<dbReference type="Pfam" id="PF13245">
    <property type="entry name" value="AAA_19"/>
    <property type="match status" value="1"/>
</dbReference>
<dbReference type="GO" id="GO:0017116">
    <property type="term" value="F:single-stranded DNA helicase activity"/>
    <property type="evidence" value="ECO:0007669"/>
    <property type="project" value="TreeGrafter"/>
</dbReference>
<dbReference type="InterPro" id="IPR006344">
    <property type="entry name" value="RecD"/>
</dbReference>
<keyword evidence="3" id="KW-0234">DNA repair</keyword>
<comment type="miscellaneous">
    <text evidence="3">In the RecBCD complex, RecB has a slow 3'-5' helicase, an exonuclease activity and loads RecA onto ssDNA, RecD has a fast 5'-3' helicase activity, while RecC stimulates the ATPase and processivity of the RecB helicase and contributes to recognition of the Chi site.</text>
</comment>
<dbReference type="InterPro" id="IPR027785">
    <property type="entry name" value="UvrD-like_helicase_C"/>
</dbReference>
<sequence length="766" mass="87201">MHNTLYYVQQIEKHFGYASGSAKCIASFIYEKYFCDVKLIDNNKLQHVACDRELDCLYTIYLILMLCHNLDNKDVCLNLESIFTPGGVLDTYKAYEKESIRLYALSYPQDKKHFRAVHFDKKLFEGYIQRISHSLLECIEYKDSNLIDSASFASAADNIKEMAATQAITDTQDSALKAVDRDCEDNNSSTDKECPLILSLNRLYIRRNYLYESYIAQYIATKEKNIYIDEAKIQGILPKLFNIREGELNYQLLCALLSIYQGFSIISGGPGTGKTTTVLKLLFLHLYLNQGQNLDIRLCAPTGKAAGRMKESIVLGLNYLKYSFKDDSALLTLIDKIPTEACTIHSLIGVMPRSSKSKYNENNKLTIDVLIVDEVSMVDMALFVKLLKAIEDKTMVIMLGDKDQLCSVEAGSVLGDICQTFFNHNLLKDETLSFISRLSGYSKDEIQKQEAISEHVGLLKKSHRFKEGSSIFNLALQVNAPLHENFTAEDKLGALKNILNTINNNQNDNIALYEMDDENKSFDIKDVIFNITNKALVAADESKIKDGDDRASYEPYLSLLCKHDFSVDIYNRGGLTIEDVFKQMNRFRILCSNREGDLGCSRLCYEIESAIKRKYGFGDTEFFPGRIILVTRNNKILDLNNGDVGFVAYDRANRGTDREKNLYVWFLSKDSSREGAVRIPIAFLDSYESAFCMTIHKSQGSEYDHVLIALSSRYNEVLTKELIYTAITRAREYVSLFYSKSIFFKACLEEVKRQSGLKDRLLYSLK</sequence>
<dbReference type="Pfam" id="PF13538">
    <property type="entry name" value="UvrD_C_2"/>
    <property type="match status" value="1"/>
</dbReference>
<dbReference type="GO" id="GO:0000724">
    <property type="term" value="P:double-strand break repair via homologous recombination"/>
    <property type="evidence" value="ECO:0007669"/>
    <property type="project" value="UniProtKB-UniRule"/>
</dbReference>
<keyword evidence="3" id="KW-0540">Nuclease</keyword>
<protein>
    <recommendedName>
        <fullName evidence="3">RecBCD enzyme subunit RecD</fullName>
        <ecNumber evidence="3">5.6.2.3</ecNumber>
    </recommendedName>
    <alternativeName>
        <fullName evidence="3">DNA 5'-3' helicase subunit RecD</fullName>
    </alternativeName>
    <alternativeName>
        <fullName evidence="3">Exonuclease V subunit RecD</fullName>
        <shortName evidence="3">ExoV subunit RecD</shortName>
    </alternativeName>
    <alternativeName>
        <fullName evidence="3">Helicase/nuclease RecBCD subunit RecD</fullName>
    </alternativeName>
</protein>
<dbReference type="Proteomes" id="UP000250086">
    <property type="component" value="Unassembled WGS sequence"/>
</dbReference>
<dbReference type="SUPFAM" id="SSF52540">
    <property type="entry name" value="P-loop containing nucleoside triphosphate hydrolases"/>
    <property type="match status" value="1"/>
</dbReference>
<feature type="binding site" evidence="3">
    <location>
        <begin position="268"/>
        <end position="275"/>
    </location>
    <ligand>
        <name>ATP</name>
        <dbReference type="ChEBI" id="CHEBI:30616"/>
    </ligand>
</feature>
<comment type="subunit">
    <text evidence="3">Heterotrimer of RecB, RecC and RecD. All subunits contribute to DNA-binding.</text>
</comment>
<evidence type="ECO:0000259" key="4">
    <source>
        <dbReference type="Pfam" id="PF13538"/>
    </source>
</evidence>
<dbReference type="GO" id="GO:0008854">
    <property type="term" value="F:exodeoxyribonuclease V activity"/>
    <property type="evidence" value="ECO:0007669"/>
    <property type="project" value="InterPro"/>
</dbReference>